<sequence>MSQTREKNMSTRIKSTKPNNKNDFDTNNEPCGPNLEYDPEYVTLMAKVLPKGDAQYGDFIGVSETPNWGEIEKDCERLLTRTRDINLILLLLRCKIRQHQGLGLLDGLTTLVEVLEKYPNHVHPQPIIEGEHDLTVRCNALATLTDPEGLMDDIRSIVLIKNNASRLQVRDVERAFATPRHTDALSIPSVTQQLEVLRAASNTNLKSIIEANSWVVRLQTWMNAELGDYAPDLTPFMRLIGLFDFTQGPIASKAKTLIPVEKSLPNPIILETTELSPATPSPEAKSTSSNHVLDRHTALQQIITTRKWFEHVEPSSPVSVLLRQAEKLVGKPFSEVIDCIPIELLQRWENS</sequence>
<gene>
    <name evidence="3" type="ORF">E2I14_17115</name>
</gene>
<dbReference type="OrthoDB" id="9771118at2"/>
<feature type="compositionally biased region" description="Polar residues" evidence="1">
    <location>
        <begin position="10"/>
        <end position="29"/>
    </location>
</feature>
<dbReference type="InterPro" id="IPR010657">
    <property type="entry name" value="ImpA_N"/>
</dbReference>
<dbReference type="Pfam" id="PF06812">
    <property type="entry name" value="ImpA_N"/>
    <property type="match status" value="1"/>
</dbReference>
<reference evidence="3 4" key="1">
    <citation type="submission" date="2019-03" db="EMBL/GenBank/DDBJ databases">
        <title>Sapientia aquatica gen. nov., sp. nov., isolated from a crater lake.</title>
        <authorList>
            <person name="Felfoldi T."/>
            <person name="Szabo A."/>
            <person name="Toth E."/>
            <person name="Schumann P."/>
            <person name="Keki Z."/>
            <person name="Marialigeti K."/>
            <person name="Mathe I."/>
        </authorList>
    </citation>
    <scope>NUCLEOTIDE SEQUENCE [LARGE SCALE GENOMIC DNA]</scope>
    <source>
        <strain evidence="3 4">SA-152</strain>
    </source>
</reference>
<dbReference type="Proteomes" id="UP000294829">
    <property type="component" value="Unassembled WGS sequence"/>
</dbReference>
<dbReference type="InterPro" id="IPR017740">
    <property type="entry name" value="TssA-like"/>
</dbReference>
<evidence type="ECO:0000256" key="1">
    <source>
        <dbReference type="SAM" id="MobiDB-lite"/>
    </source>
</evidence>
<keyword evidence="4" id="KW-1185">Reference proteome</keyword>
<evidence type="ECO:0000259" key="2">
    <source>
        <dbReference type="Pfam" id="PF06812"/>
    </source>
</evidence>
<accession>A0A4R5VTD1</accession>
<feature type="region of interest" description="Disordered" evidence="1">
    <location>
        <begin position="1"/>
        <end position="32"/>
    </location>
</feature>
<name>A0A4R5VTD1_9BURK</name>
<evidence type="ECO:0000313" key="4">
    <source>
        <dbReference type="Proteomes" id="UP000294829"/>
    </source>
</evidence>
<evidence type="ECO:0000313" key="3">
    <source>
        <dbReference type="EMBL" id="TDK61302.1"/>
    </source>
</evidence>
<dbReference type="EMBL" id="SMYL01000013">
    <property type="protein sequence ID" value="TDK61302.1"/>
    <property type="molecule type" value="Genomic_DNA"/>
</dbReference>
<dbReference type="PANTHER" id="PTHR37951:SF1">
    <property type="entry name" value="TYPE VI SECRETION SYSTEM COMPONENT TSSA1"/>
    <property type="match status" value="1"/>
</dbReference>
<dbReference type="PANTHER" id="PTHR37951">
    <property type="entry name" value="CYTOPLASMIC PROTEIN-RELATED"/>
    <property type="match status" value="1"/>
</dbReference>
<proteinExistence type="predicted"/>
<feature type="domain" description="ImpA N-terminal" evidence="2">
    <location>
        <begin position="28"/>
        <end position="145"/>
    </location>
</feature>
<dbReference type="AlphaFoldDB" id="A0A4R5VTD1"/>
<organism evidence="3 4">
    <name type="scientific">Sapientia aquatica</name>
    <dbReference type="NCBI Taxonomy" id="1549640"/>
    <lineage>
        <taxon>Bacteria</taxon>
        <taxon>Pseudomonadati</taxon>
        <taxon>Pseudomonadota</taxon>
        <taxon>Betaproteobacteria</taxon>
        <taxon>Burkholderiales</taxon>
        <taxon>Oxalobacteraceae</taxon>
        <taxon>Sapientia</taxon>
    </lineage>
</organism>
<protein>
    <submittedName>
        <fullName evidence="3">Type VI secretion system protein TssA</fullName>
    </submittedName>
</protein>
<comment type="caution">
    <text evidence="3">The sequence shown here is derived from an EMBL/GenBank/DDBJ whole genome shotgun (WGS) entry which is preliminary data.</text>
</comment>